<accession>A0A0J1EIF0</accession>
<dbReference type="PATRIC" id="fig|595434.4.peg.2533"/>
<keyword evidence="2" id="KW-1185">Reference proteome</keyword>
<proteinExistence type="predicted"/>
<dbReference type="STRING" id="595434.RISK_002662"/>
<organism evidence="1 2">
    <name type="scientific">Rhodopirellula islandica</name>
    <dbReference type="NCBI Taxonomy" id="595434"/>
    <lineage>
        <taxon>Bacteria</taxon>
        <taxon>Pseudomonadati</taxon>
        <taxon>Planctomycetota</taxon>
        <taxon>Planctomycetia</taxon>
        <taxon>Pirellulales</taxon>
        <taxon>Pirellulaceae</taxon>
        <taxon>Rhodopirellula</taxon>
    </lineage>
</organism>
<dbReference type="Proteomes" id="UP000036367">
    <property type="component" value="Unassembled WGS sequence"/>
</dbReference>
<dbReference type="AlphaFoldDB" id="A0A0J1EIF0"/>
<evidence type="ECO:0000313" key="2">
    <source>
        <dbReference type="Proteomes" id="UP000036367"/>
    </source>
</evidence>
<reference evidence="1" key="1">
    <citation type="submission" date="2015-05" db="EMBL/GenBank/DDBJ databases">
        <title>Permanent draft genome of Rhodopirellula islandicus K833.</title>
        <authorList>
            <person name="Kizina J."/>
            <person name="Richter M."/>
            <person name="Glockner F.O."/>
            <person name="Harder J."/>
        </authorList>
    </citation>
    <scope>NUCLEOTIDE SEQUENCE [LARGE SCALE GENOMIC DNA]</scope>
    <source>
        <strain evidence="1">K833</strain>
    </source>
</reference>
<dbReference type="EMBL" id="LECT01000020">
    <property type="protein sequence ID" value="KLU05299.1"/>
    <property type="molecule type" value="Genomic_DNA"/>
</dbReference>
<sequence length="55" mass="6198">MHTCSPGDRRRDRWWSFVKEPVAESELNVMVGTTAIEIGIDFLKATALGSATIWF</sequence>
<protein>
    <submittedName>
        <fullName evidence="1">Uncharacterized protein</fullName>
    </submittedName>
</protein>
<evidence type="ECO:0000313" key="1">
    <source>
        <dbReference type="EMBL" id="KLU05299.1"/>
    </source>
</evidence>
<comment type="caution">
    <text evidence="1">The sequence shown here is derived from an EMBL/GenBank/DDBJ whole genome shotgun (WGS) entry which is preliminary data.</text>
</comment>
<name>A0A0J1EIF0_RHOIS</name>
<gene>
    <name evidence="1" type="ORF">RISK_002662</name>
</gene>